<keyword evidence="4" id="KW-1185">Reference proteome</keyword>
<protein>
    <recommendedName>
        <fullName evidence="2">Telomere-associated protein Rif1 N-terminal domain-containing protein</fullName>
    </recommendedName>
</protein>
<evidence type="ECO:0000313" key="3">
    <source>
        <dbReference type="EMBL" id="KIK04097.1"/>
    </source>
</evidence>
<proteinExistence type="predicted"/>
<name>A0A0C9Y227_9AGAR</name>
<evidence type="ECO:0000256" key="1">
    <source>
        <dbReference type="SAM" id="MobiDB-lite"/>
    </source>
</evidence>
<sequence>MSESYVPSNGQKPNAPFFAGSFEAGPSKASRMTDLTRNSPETAVHMSRQSTPTKSTQDRRPMWDPSYLLSPLQTLSESIQDPGYECITLHDITESYSILSTRIRTEMKDVISADEPPPALAVMKTHASHLAECLNRDIRLALTSPFSREPSPPILSFYTDDLLREDELQNAIDLATACHHALRLLSMIFAFPSLSSIFKDNALASLLRQILEVCQAYQLPTHNARKTCALIIWILQVQQLPSAIVIPEIPQIISFLRDAIDKDTGGDTAKLDAFKATNHLLRRFPTESFGPLSILLPSILVHLTEGTLEERFQAAGALIGFAFAKISTLDRFVDLQEKISHDIHSYLASQVPRKKSFRMGNLLPDLLKTALDGKDPFWEERGASWALSVHMSLIILSDFSLFRHSKSLKVVVTTVERYHHRRIPVSPIWRTLIWAFSRTPVGHGDGKKRDADTRLGAFLLVKQELGGGAGLSLVAALLQSPCSDTSEDSGDSDISKAIAITQELALKPLSSINEGLGLLKRFVGSIGIPVSSLGPADVSKELSLFPHELIDGSLLKVGCDLGAFLSSLPHPSVALVRPLSETEINDHWAKIMDIWVSLAERSLSENITEVMDDLVFIWQALLLVQSQLTQGHRHLTTSSAFAVKISSLVSRLIIPTEECDAQVRELLLVKKLWTVMKNVFGKPWLASPAEIILAAILKQTFGFENNSVEALWSQLCADLISIGIPTIIHILFVRSESQKEEKETQVTKQLWLLMAKRQLASDEYSWEELALLLVVPLGAWAMAESDVSVWEDILRKAVAQAKAADGTGSKVVAHFLQNLGAGKVETLKQQPSLIASLLSSVTKSLSYDGQVELLSLVNGALSDLYTSESVTVAFKILYALGSIISSTPSSAIVQLLSITQVGLSLWLKDEGKRLSEEDHNDLITRLYCSSLSVLSGLEPSIDTLQTLEPFLISAFTRIPDPAVGPLAFEDFWRKTYHSQPHIKKQIPDNIRVCLKAFSDWRNNSLAEGISLDSQSQSTSSVIPDSQPLTSARPDYEAYEIKQVQCPAIPETPSAAINASLVPHYDEKNPTLPVQRTHPPSSAQIRSRGSVSPRRSLTPKASLAPPALIALQGYSSTSTVNGQTVSRRSLDRDVISRSLAGVPRATSPRRLRARSEAPTSSGMKRLADTTITLSSKRRKTEPNVSEQRSFHSGERTTHTSENTPSPSGRKRKFASEPVTRVPSISLISGHSLSQPSRRLKRQRRIELPESSARSPAFPPPDEYSSWEAGVSAEDLKRIKYELQGGSDPDGTETYFERSSEFIGDDADHTEEGNILPTPLRSSYPEESRRRDRSRTAPEPETGSASIRRTALKRNAASEAQLDALQHAYAVLADTDGVSQIPVQDLMQARRLANRINQVLDEQMCNKLVRGGEPSRTGNS</sequence>
<feature type="compositionally biased region" description="Basic and acidic residues" evidence="1">
    <location>
        <begin position="1187"/>
        <end position="1197"/>
    </location>
</feature>
<feature type="domain" description="Telomere-associated protein Rif1 N-terminal" evidence="2">
    <location>
        <begin position="155"/>
        <end position="286"/>
    </location>
</feature>
<feature type="compositionally biased region" description="Basic and acidic residues" evidence="1">
    <location>
        <begin position="1322"/>
        <end position="1336"/>
    </location>
</feature>
<feature type="region of interest" description="Disordered" evidence="1">
    <location>
        <begin position="1136"/>
        <end position="1264"/>
    </location>
</feature>
<reference evidence="4" key="2">
    <citation type="submission" date="2015-01" db="EMBL/GenBank/DDBJ databases">
        <title>Evolutionary Origins and Diversification of the Mycorrhizal Mutualists.</title>
        <authorList>
            <consortium name="DOE Joint Genome Institute"/>
            <consortium name="Mycorrhizal Genomics Consortium"/>
            <person name="Kohler A."/>
            <person name="Kuo A."/>
            <person name="Nagy L.G."/>
            <person name="Floudas D."/>
            <person name="Copeland A."/>
            <person name="Barry K.W."/>
            <person name="Cichocki N."/>
            <person name="Veneault-Fourrey C."/>
            <person name="LaButti K."/>
            <person name="Lindquist E.A."/>
            <person name="Lipzen A."/>
            <person name="Lundell T."/>
            <person name="Morin E."/>
            <person name="Murat C."/>
            <person name="Riley R."/>
            <person name="Ohm R."/>
            <person name="Sun H."/>
            <person name="Tunlid A."/>
            <person name="Henrissat B."/>
            <person name="Grigoriev I.V."/>
            <person name="Hibbett D.S."/>
            <person name="Martin F."/>
        </authorList>
    </citation>
    <scope>NUCLEOTIDE SEQUENCE [LARGE SCALE GENOMIC DNA]</scope>
    <source>
        <strain evidence="4">LaAM-08-1</strain>
    </source>
</reference>
<dbReference type="EMBL" id="KN838573">
    <property type="protein sequence ID" value="KIK04097.1"/>
    <property type="molecule type" value="Genomic_DNA"/>
</dbReference>
<feature type="region of interest" description="Disordered" evidence="1">
    <location>
        <begin position="1"/>
        <end position="63"/>
    </location>
</feature>
<dbReference type="STRING" id="1095629.A0A0C9Y227"/>
<feature type="compositionally biased region" description="Polar residues" evidence="1">
    <location>
        <begin position="1071"/>
        <end position="1094"/>
    </location>
</feature>
<feature type="compositionally biased region" description="Low complexity" evidence="1">
    <location>
        <begin position="1011"/>
        <end position="1026"/>
    </location>
</feature>
<feature type="compositionally biased region" description="Polar residues" evidence="1">
    <location>
        <begin position="33"/>
        <end position="55"/>
    </location>
</feature>
<reference evidence="3 4" key="1">
    <citation type="submission" date="2014-04" db="EMBL/GenBank/DDBJ databases">
        <authorList>
            <consortium name="DOE Joint Genome Institute"/>
            <person name="Kuo A."/>
            <person name="Kohler A."/>
            <person name="Nagy L.G."/>
            <person name="Floudas D."/>
            <person name="Copeland A."/>
            <person name="Barry K.W."/>
            <person name="Cichocki N."/>
            <person name="Veneault-Fourrey C."/>
            <person name="LaButti K."/>
            <person name="Lindquist E.A."/>
            <person name="Lipzen A."/>
            <person name="Lundell T."/>
            <person name="Morin E."/>
            <person name="Murat C."/>
            <person name="Sun H."/>
            <person name="Tunlid A."/>
            <person name="Henrissat B."/>
            <person name="Grigoriev I.V."/>
            <person name="Hibbett D.S."/>
            <person name="Martin F."/>
            <person name="Nordberg H.P."/>
            <person name="Cantor M.N."/>
            <person name="Hua S.X."/>
        </authorList>
    </citation>
    <scope>NUCLEOTIDE SEQUENCE [LARGE SCALE GENOMIC DNA]</scope>
    <source>
        <strain evidence="3 4">LaAM-08-1</strain>
    </source>
</reference>
<feature type="compositionally biased region" description="Basic and acidic residues" evidence="1">
    <location>
        <begin position="1299"/>
        <end position="1310"/>
    </location>
</feature>
<accession>A0A0C9Y227</accession>
<feature type="compositionally biased region" description="Polar residues" evidence="1">
    <location>
        <begin position="1224"/>
        <end position="1235"/>
    </location>
</feature>
<feature type="region of interest" description="Disordered" evidence="1">
    <location>
        <begin position="1299"/>
        <end position="1347"/>
    </location>
</feature>
<dbReference type="OrthoDB" id="3259617at2759"/>
<dbReference type="HOGENOM" id="CLU_001598_1_0_1"/>
<dbReference type="Pfam" id="PF12231">
    <property type="entry name" value="Rif1_N"/>
    <property type="match status" value="1"/>
</dbReference>
<gene>
    <name evidence="3" type="ORF">K443DRAFT_676226</name>
</gene>
<organism evidence="3 4">
    <name type="scientific">Laccaria amethystina LaAM-08-1</name>
    <dbReference type="NCBI Taxonomy" id="1095629"/>
    <lineage>
        <taxon>Eukaryota</taxon>
        <taxon>Fungi</taxon>
        <taxon>Dikarya</taxon>
        <taxon>Basidiomycota</taxon>
        <taxon>Agaricomycotina</taxon>
        <taxon>Agaricomycetes</taxon>
        <taxon>Agaricomycetidae</taxon>
        <taxon>Agaricales</taxon>
        <taxon>Agaricineae</taxon>
        <taxon>Hydnangiaceae</taxon>
        <taxon>Laccaria</taxon>
    </lineage>
</organism>
<dbReference type="Proteomes" id="UP000054477">
    <property type="component" value="Unassembled WGS sequence"/>
</dbReference>
<evidence type="ECO:0000259" key="2">
    <source>
        <dbReference type="Pfam" id="PF12231"/>
    </source>
</evidence>
<feature type="region of interest" description="Disordered" evidence="1">
    <location>
        <begin position="1011"/>
        <end position="1030"/>
    </location>
</feature>
<dbReference type="InterPro" id="IPR022031">
    <property type="entry name" value="Rif1_N"/>
</dbReference>
<feature type="region of interest" description="Disordered" evidence="1">
    <location>
        <begin position="1065"/>
        <end position="1103"/>
    </location>
</feature>
<feature type="compositionally biased region" description="Polar residues" evidence="1">
    <location>
        <begin position="1"/>
        <end position="12"/>
    </location>
</feature>
<evidence type="ECO:0000313" key="4">
    <source>
        <dbReference type="Proteomes" id="UP000054477"/>
    </source>
</evidence>